<keyword evidence="6" id="KW-1185">Reference proteome</keyword>
<evidence type="ECO:0000313" key="5">
    <source>
        <dbReference type="EMBL" id="GLS21510.1"/>
    </source>
</evidence>
<accession>A0ABQ6CNX2</accession>
<evidence type="ECO:0000313" key="6">
    <source>
        <dbReference type="Proteomes" id="UP001156882"/>
    </source>
</evidence>
<comment type="caution">
    <text evidence="5">The sequence shown here is derived from an EMBL/GenBank/DDBJ whole genome shotgun (WGS) entry which is preliminary data.</text>
</comment>
<dbReference type="Gene3D" id="1.10.10.10">
    <property type="entry name" value="Winged helix-like DNA-binding domain superfamily/Winged helix DNA-binding domain"/>
    <property type="match status" value="1"/>
</dbReference>
<proteinExistence type="predicted"/>
<dbReference type="InterPro" id="IPR036388">
    <property type="entry name" value="WH-like_DNA-bd_sf"/>
</dbReference>
<evidence type="ECO:0000256" key="2">
    <source>
        <dbReference type="ARBA" id="ARBA00022618"/>
    </source>
</evidence>
<dbReference type="PANTHER" id="PTHR34298:SF2">
    <property type="entry name" value="SEGREGATION AND CONDENSATION PROTEIN B"/>
    <property type="match status" value="1"/>
</dbReference>
<dbReference type="Proteomes" id="UP001156882">
    <property type="component" value="Unassembled WGS sequence"/>
</dbReference>
<evidence type="ECO:0000256" key="1">
    <source>
        <dbReference type="ARBA" id="ARBA00022490"/>
    </source>
</evidence>
<keyword evidence="4" id="KW-0131">Cell cycle</keyword>
<sequence>MYIRASELTEAPRPALTPLEATVLLAIGYFRPVTRGEPSKMFGREISRDLIADLRSDGFFWAGPRSPQPGAPYTYATTPGFREHFGFQTLRDLPDLERLEDAGLLSRARLLAEDLPTVPSEEEGRGRERGREMARMMLSKRWRATRYLAVPYPNEGSRSAVLPMVSKLGMSYMTVIPLT</sequence>
<reference evidence="6" key="1">
    <citation type="journal article" date="2019" name="Int. J. Syst. Evol. Microbiol.">
        <title>The Global Catalogue of Microorganisms (GCM) 10K type strain sequencing project: providing services to taxonomists for standard genome sequencing and annotation.</title>
        <authorList>
            <consortium name="The Broad Institute Genomics Platform"/>
            <consortium name="The Broad Institute Genome Sequencing Center for Infectious Disease"/>
            <person name="Wu L."/>
            <person name="Ma J."/>
        </authorList>
    </citation>
    <scope>NUCLEOTIDE SEQUENCE [LARGE SCALE GENOMIC DNA]</scope>
    <source>
        <strain evidence="6">NBRC 101365</strain>
    </source>
</reference>
<evidence type="ECO:0008006" key="7">
    <source>
        <dbReference type="Google" id="ProtNLM"/>
    </source>
</evidence>
<dbReference type="InterPro" id="IPR005234">
    <property type="entry name" value="ScpB_csome_segregation"/>
</dbReference>
<keyword evidence="3" id="KW-0159">Chromosome partition</keyword>
<dbReference type="SUPFAM" id="SSF46785">
    <property type="entry name" value="Winged helix' DNA-binding domain"/>
    <property type="match status" value="1"/>
</dbReference>
<gene>
    <name evidence="5" type="ORF">GCM10007874_45270</name>
</gene>
<organism evidence="5 6">
    <name type="scientific">Labrys miyagiensis</name>
    <dbReference type="NCBI Taxonomy" id="346912"/>
    <lineage>
        <taxon>Bacteria</taxon>
        <taxon>Pseudomonadati</taxon>
        <taxon>Pseudomonadota</taxon>
        <taxon>Alphaproteobacteria</taxon>
        <taxon>Hyphomicrobiales</taxon>
        <taxon>Xanthobacteraceae</taxon>
        <taxon>Labrys</taxon>
    </lineage>
</organism>
<dbReference type="Pfam" id="PF04079">
    <property type="entry name" value="SMC_ScpB"/>
    <property type="match status" value="1"/>
</dbReference>
<protein>
    <recommendedName>
        <fullName evidence="7">SMC-Scp complex subunit ScpB</fullName>
    </recommendedName>
</protein>
<evidence type="ECO:0000256" key="3">
    <source>
        <dbReference type="ARBA" id="ARBA00022829"/>
    </source>
</evidence>
<dbReference type="EMBL" id="BSPC01000051">
    <property type="protein sequence ID" value="GLS21510.1"/>
    <property type="molecule type" value="Genomic_DNA"/>
</dbReference>
<name>A0ABQ6CNX2_9HYPH</name>
<dbReference type="PANTHER" id="PTHR34298">
    <property type="entry name" value="SEGREGATION AND CONDENSATION PROTEIN B"/>
    <property type="match status" value="1"/>
</dbReference>
<keyword evidence="1" id="KW-0963">Cytoplasm</keyword>
<dbReference type="InterPro" id="IPR036390">
    <property type="entry name" value="WH_DNA-bd_sf"/>
</dbReference>
<keyword evidence="2" id="KW-0132">Cell division</keyword>
<evidence type="ECO:0000256" key="4">
    <source>
        <dbReference type="ARBA" id="ARBA00023306"/>
    </source>
</evidence>